<evidence type="ECO:0000259" key="1">
    <source>
        <dbReference type="Pfam" id="PF12804"/>
    </source>
</evidence>
<dbReference type="EMBL" id="UINC01093620">
    <property type="protein sequence ID" value="SVC48188.1"/>
    <property type="molecule type" value="Genomic_DNA"/>
</dbReference>
<dbReference type="AlphaFoldDB" id="A0A382MI70"/>
<gene>
    <name evidence="2" type="ORF">METZ01_LOCUS301042</name>
</gene>
<dbReference type="GO" id="GO:0016779">
    <property type="term" value="F:nucleotidyltransferase activity"/>
    <property type="evidence" value="ECO:0007669"/>
    <property type="project" value="UniProtKB-ARBA"/>
</dbReference>
<organism evidence="2">
    <name type="scientific">marine metagenome</name>
    <dbReference type="NCBI Taxonomy" id="408172"/>
    <lineage>
        <taxon>unclassified sequences</taxon>
        <taxon>metagenomes</taxon>
        <taxon>ecological metagenomes</taxon>
    </lineage>
</organism>
<dbReference type="Pfam" id="PF12804">
    <property type="entry name" value="NTP_transf_3"/>
    <property type="match status" value="1"/>
</dbReference>
<accession>A0A382MI70</accession>
<sequence>MGSEKALLPLGGETVIERLALRLAGSFDRIIISSGSEPPSR</sequence>
<dbReference type="InterPro" id="IPR025877">
    <property type="entry name" value="MobA-like_NTP_Trfase"/>
</dbReference>
<dbReference type="SUPFAM" id="SSF53448">
    <property type="entry name" value="Nucleotide-diphospho-sugar transferases"/>
    <property type="match status" value="1"/>
</dbReference>
<name>A0A382MI70_9ZZZZ</name>
<evidence type="ECO:0000313" key="2">
    <source>
        <dbReference type="EMBL" id="SVC48188.1"/>
    </source>
</evidence>
<feature type="domain" description="MobA-like NTP transferase" evidence="1">
    <location>
        <begin position="1"/>
        <end position="38"/>
    </location>
</feature>
<proteinExistence type="predicted"/>
<feature type="non-terminal residue" evidence="2">
    <location>
        <position position="41"/>
    </location>
</feature>
<dbReference type="Gene3D" id="3.90.550.10">
    <property type="entry name" value="Spore Coat Polysaccharide Biosynthesis Protein SpsA, Chain A"/>
    <property type="match status" value="1"/>
</dbReference>
<protein>
    <recommendedName>
        <fullName evidence="1">MobA-like NTP transferase domain-containing protein</fullName>
    </recommendedName>
</protein>
<reference evidence="2" key="1">
    <citation type="submission" date="2018-05" db="EMBL/GenBank/DDBJ databases">
        <authorList>
            <person name="Lanie J.A."/>
            <person name="Ng W.-L."/>
            <person name="Kazmierczak K.M."/>
            <person name="Andrzejewski T.M."/>
            <person name="Davidsen T.M."/>
            <person name="Wayne K.J."/>
            <person name="Tettelin H."/>
            <person name="Glass J.I."/>
            <person name="Rusch D."/>
            <person name="Podicherti R."/>
            <person name="Tsui H.-C.T."/>
            <person name="Winkler M.E."/>
        </authorList>
    </citation>
    <scope>NUCLEOTIDE SEQUENCE</scope>
</reference>
<dbReference type="InterPro" id="IPR029044">
    <property type="entry name" value="Nucleotide-diphossugar_trans"/>
</dbReference>